<dbReference type="AlphaFoldDB" id="A0A318ZMZ9"/>
<dbReference type="RefSeq" id="XP_025434037.1">
    <property type="nucleotide sequence ID" value="XM_025577189.1"/>
</dbReference>
<feature type="chain" id="PRO_5016456924" evidence="1">
    <location>
        <begin position="30"/>
        <end position="105"/>
    </location>
</feature>
<dbReference type="OrthoDB" id="4415533at2759"/>
<protein>
    <submittedName>
        <fullName evidence="2">Uncharacterized protein</fullName>
    </submittedName>
</protein>
<proteinExistence type="predicted"/>
<sequence length="105" mass="11159">MSTAPPLVAITGVDKLTLLLVLYLKAGIPSDCDEQQFGWNTAAAQEALPHYIETFGGRAIYANLSGDYACPAGYDSMAGQGTFEACVEEARSLTFDLEAWGGGYD</sequence>
<keyword evidence="1" id="KW-0732">Signal</keyword>
<name>A0A318ZMZ9_9EURO</name>
<accession>A0A318ZMZ9</accession>
<feature type="signal peptide" evidence="1">
    <location>
        <begin position="1"/>
        <end position="29"/>
    </location>
</feature>
<dbReference type="EMBL" id="KZ821222">
    <property type="protein sequence ID" value="PYH48055.1"/>
    <property type="molecule type" value="Genomic_DNA"/>
</dbReference>
<evidence type="ECO:0000256" key="1">
    <source>
        <dbReference type="SAM" id="SignalP"/>
    </source>
</evidence>
<evidence type="ECO:0000313" key="2">
    <source>
        <dbReference type="EMBL" id="PYH48055.1"/>
    </source>
</evidence>
<dbReference type="GeneID" id="37078418"/>
<keyword evidence="3" id="KW-1185">Reference proteome</keyword>
<dbReference type="Proteomes" id="UP000248349">
    <property type="component" value="Unassembled WGS sequence"/>
</dbReference>
<evidence type="ECO:0000313" key="3">
    <source>
        <dbReference type="Proteomes" id="UP000248349"/>
    </source>
</evidence>
<gene>
    <name evidence="2" type="ORF">BP01DRAFT_379975</name>
</gene>
<organism evidence="2 3">
    <name type="scientific">Aspergillus saccharolyticus JOP 1030-1</name>
    <dbReference type="NCBI Taxonomy" id="1450539"/>
    <lineage>
        <taxon>Eukaryota</taxon>
        <taxon>Fungi</taxon>
        <taxon>Dikarya</taxon>
        <taxon>Ascomycota</taxon>
        <taxon>Pezizomycotina</taxon>
        <taxon>Eurotiomycetes</taxon>
        <taxon>Eurotiomycetidae</taxon>
        <taxon>Eurotiales</taxon>
        <taxon>Aspergillaceae</taxon>
        <taxon>Aspergillus</taxon>
        <taxon>Aspergillus subgen. Circumdati</taxon>
    </lineage>
</organism>
<reference evidence="2 3" key="1">
    <citation type="submission" date="2016-12" db="EMBL/GenBank/DDBJ databases">
        <title>The genomes of Aspergillus section Nigri reveals drivers in fungal speciation.</title>
        <authorList>
            <consortium name="DOE Joint Genome Institute"/>
            <person name="Vesth T.C."/>
            <person name="Nybo J."/>
            <person name="Theobald S."/>
            <person name="Brandl J."/>
            <person name="Frisvad J.C."/>
            <person name="Nielsen K.F."/>
            <person name="Lyhne E.K."/>
            <person name="Kogle M.E."/>
            <person name="Kuo A."/>
            <person name="Riley R."/>
            <person name="Clum A."/>
            <person name="Nolan M."/>
            <person name="Lipzen A."/>
            <person name="Salamov A."/>
            <person name="Henrissat B."/>
            <person name="Wiebenga A."/>
            <person name="De Vries R.P."/>
            <person name="Grigoriev I.V."/>
            <person name="Mortensen U.H."/>
            <person name="Andersen M.R."/>
            <person name="Baker S.E."/>
        </authorList>
    </citation>
    <scope>NUCLEOTIDE SEQUENCE [LARGE SCALE GENOMIC DNA]</scope>
    <source>
        <strain evidence="2 3">JOP 1030-1</strain>
    </source>
</reference>